<proteinExistence type="predicted"/>
<feature type="compositionally biased region" description="Gly residues" evidence="1">
    <location>
        <begin position="232"/>
        <end position="241"/>
    </location>
</feature>
<reference evidence="2" key="2">
    <citation type="submission" date="2023-06" db="EMBL/GenBank/DDBJ databases">
        <authorList>
            <consortium name="Lawrence Berkeley National Laboratory"/>
            <person name="Haridas S."/>
            <person name="Hensen N."/>
            <person name="Bonometti L."/>
            <person name="Westerberg I."/>
            <person name="Brannstrom I.O."/>
            <person name="Guillou S."/>
            <person name="Cros-Aarteil S."/>
            <person name="Calhoun S."/>
            <person name="Kuo A."/>
            <person name="Mondo S."/>
            <person name="Pangilinan J."/>
            <person name="Riley R."/>
            <person name="Labutti K."/>
            <person name="Andreopoulos B."/>
            <person name="Lipzen A."/>
            <person name="Chen C."/>
            <person name="Yanf M."/>
            <person name="Daum C."/>
            <person name="Ng V."/>
            <person name="Clum A."/>
            <person name="Steindorff A."/>
            <person name="Ohm R."/>
            <person name="Martin F."/>
            <person name="Silar P."/>
            <person name="Natvig D."/>
            <person name="Lalanne C."/>
            <person name="Gautier V."/>
            <person name="Ament-Velasquez S.L."/>
            <person name="Kruys A."/>
            <person name="Hutchinson M.I."/>
            <person name="Powell A.J."/>
            <person name="Barry K."/>
            <person name="Miller A.N."/>
            <person name="Grigoriev I.V."/>
            <person name="Debuchy R."/>
            <person name="Gladieux P."/>
            <person name="Thoren M.H."/>
            <person name="Johannesson H."/>
        </authorList>
    </citation>
    <scope>NUCLEOTIDE SEQUENCE</scope>
    <source>
        <strain evidence="2">CBS 955.72</strain>
    </source>
</reference>
<dbReference type="AlphaFoldDB" id="A0AAJ0H822"/>
<organism evidence="2 3">
    <name type="scientific">Lasiosphaeria hispida</name>
    <dbReference type="NCBI Taxonomy" id="260671"/>
    <lineage>
        <taxon>Eukaryota</taxon>
        <taxon>Fungi</taxon>
        <taxon>Dikarya</taxon>
        <taxon>Ascomycota</taxon>
        <taxon>Pezizomycotina</taxon>
        <taxon>Sordariomycetes</taxon>
        <taxon>Sordariomycetidae</taxon>
        <taxon>Sordariales</taxon>
        <taxon>Lasiosphaeriaceae</taxon>
        <taxon>Lasiosphaeria</taxon>
    </lineage>
</organism>
<sequence>MDPMDIKSAAGPRPFWVGLDPDKPERLDKILAALHCYHAGPPPGGRLRFAFTVDSDDHHRIHRGFPELKKLAAAIRTEIPFAHVYHLMASGIESARRLPEPVGPLARKVFLGHHDEWLHGFFAASTSCKIAGVTSIIVFATAGNHKGAGTYAQYFTKYPETMRAVVAVNLGLPDGPDSERAVRRLAEFSANHHLHYHPANIVIPYTEILSSLRGTLAGIVGAWPTSGSVLGGGGGGSGSNPGSGNKRSFSTLAGGNKQSFSTLAGGNKQSFSTLAGGSKTFDPAAPNTLLARVSGGHDHDHAVFHPRRIGMQRNLARAMVAPWSRILARIPRKW</sequence>
<keyword evidence="3" id="KW-1185">Reference proteome</keyword>
<evidence type="ECO:0000313" key="3">
    <source>
        <dbReference type="Proteomes" id="UP001275084"/>
    </source>
</evidence>
<dbReference type="Proteomes" id="UP001275084">
    <property type="component" value="Unassembled WGS sequence"/>
</dbReference>
<protein>
    <submittedName>
        <fullName evidence="2">Uncharacterized protein</fullName>
    </submittedName>
</protein>
<evidence type="ECO:0000313" key="2">
    <source>
        <dbReference type="EMBL" id="KAK3343521.1"/>
    </source>
</evidence>
<dbReference type="EMBL" id="JAUIQD010000007">
    <property type="protein sequence ID" value="KAK3343521.1"/>
    <property type="molecule type" value="Genomic_DNA"/>
</dbReference>
<comment type="caution">
    <text evidence="2">The sequence shown here is derived from an EMBL/GenBank/DDBJ whole genome shotgun (WGS) entry which is preliminary data.</text>
</comment>
<accession>A0AAJ0H822</accession>
<name>A0AAJ0H822_9PEZI</name>
<evidence type="ECO:0000256" key="1">
    <source>
        <dbReference type="SAM" id="MobiDB-lite"/>
    </source>
</evidence>
<feature type="region of interest" description="Disordered" evidence="1">
    <location>
        <begin position="232"/>
        <end position="251"/>
    </location>
</feature>
<gene>
    <name evidence="2" type="ORF">B0T25DRAFT_521657</name>
</gene>
<reference evidence="2" key="1">
    <citation type="journal article" date="2023" name="Mol. Phylogenet. Evol.">
        <title>Genome-scale phylogeny and comparative genomics of the fungal order Sordariales.</title>
        <authorList>
            <person name="Hensen N."/>
            <person name="Bonometti L."/>
            <person name="Westerberg I."/>
            <person name="Brannstrom I.O."/>
            <person name="Guillou S."/>
            <person name="Cros-Aarteil S."/>
            <person name="Calhoun S."/>
            <person name="Haridas S."/>
            <person name="Kuo A."/>
            <person name="Mondo S."/>
            <person name="Pangilinan J."/>
            <person name="Riley R."/>
            <person name="LaButti K."/>
            <person name="Andreopoulos B."/>
            <person name="Lipzen A."/>
            <person name="Chen C."/>
            <person name="Yan M."/>
            <person name="Daum C."/>
            <person name="Ng V."/>
            <person name="Clum A."/>
            <person name="Steindorff A."/>
            <person name="Ohm R.A."/>
            <person name="Martin F."/>
            <person name="Silar P."/>
            <person name="Natvig D.O."/>
            <person name="Lalanne C."/>
            <person name="Gautier V."/>
            <person name="Ament-Velasquez S.L."/>
            <person name="Kruys A."/>
            <person name="Hutchinson M.I."/>
            <person name="Powell A.J."/>
            <person name="Barry K."/>
            <person name="Miller A.N."/>
            <person name="Grigoriev I.V."/>
            <person name="Debuchy R."/>
            <person name="Gladieux P."/>
            <person name="Hiltunen Thoren M."/>
            <person name="Johannesson H."/>
        </authorList>
    </citation>
    <scope>NUCLEOTIDE SEQUENCE</scope>
    <source>
        <strain evidence="2">CBS 955.72</strain>
    </source>
</reference>